<dbReference type="RefSeq" id="XP_043005719.1">
    <property type="nucleotide sequence ID" value="XM_043155935.1"/>
</dbReference>
<evidence type="ECO:0000256" key="1">
    <source>
        <dbReference type="SAM" id="Coils"/>
    </source>
</evidence>
<keyword evidence="4" id="KW-1185">Reference proteome</keyword>
<dbReference type="AlphaFoldDB" id="A0A9P7RT43"/>
<feature type="coiled-coil region" evidence="1">
    <location>
        <begin position="119"/>
        <end position="146"/>
    </location>
</feature>
<organism evidence="3 4">
    <name type="scientific">Marasmius oreades</name>
    <name type="common">fairy-ring Marasmius</name>
    <dbReference type="NCBI Taxonomy" id="181124"/>
    <lineage>
        <taxon>Eukaryota</taxon>
        <taxon>Fungi</taxon>
        <taxon>Dikarya</taxon>
        <taxon>Basidiomycota</taxon>
        <taxon>Agaricomycotina</taxon>
        <taxon>Agaricomycetes</taxon>
        <taxon>Agaricomycetidae</taxon>
        <taxon>Agaricales</taxon>
        <taxon>Marasmiineae</taxon>
        <taxon>Marasmiaceae</taxon>
        <taxon>Marasmius</taxon>
    </lineage>
</organism>
<evidence type="ECO:0000256" key="2">
    <source>
        <dbReference type="SAM" id="MobiDB-lite"/>
    </source>
</evidence>
<dbReference type="KEGG" id="more:E1B28_010948"/>
<evidence type="ECO:0000313" key="4">
    <source>
        <dbReference type="Proteomes" id="UP001049176"/>
    </source>
</evidence>
<name>A0A9P7RT43_9AGAR</name>
<dbReference type="EMBL" id="CM032187">
    <property type="protein sequence ID" value="KAG7089249.1"/>
    <property type="molecule type" value="Genomic_DNA"/>
</dbReference>
<gene>
    <name evidence="3" type="ORF">E1B28_010948</name>
</gene>
<sequence length="379" mass="43551">MPQNFQIPELLQHMLREDEINEDMTERRNHQGPSILPQYFNQTPFNQQNCIPNNDNTSHNTGQQRTEMQSFMNAPNVENRYQTFLCLVNPTYIANNPTLSAQIKTITADVLRATGNTSFLELEQDRDRLAMEVRSLTRKNDQLQDTMISVLNSQPLSPMLSTHSMSDSTASVPSHANADITVKNTNRPIREDCNVDWWDCPPAKDPDAFSHVKVKNGKGVFAWMQDSDGQHITYEKMKKCYGDHHMFWNSQDTKNLPRNFTSIGYRQRDAVVEFLESRNDWLKLCDGNWKAVEVVKKNYYRCKVGIEGGKGDEEGDEDEEEERLERSKQDKRKSRNDGTSPSGFVTSDSGYISANDSRNDSNSPPLKKPKLNSLRLDWF</sequence>
<feature type="region of interest" description="Disordered" evidence="2">
    <location>
        <begin position="308"/>
        <end position="379"/>
    </location>
</feature>
<evidence type="ECO:0000313" key="3">
    <source>
        <dbReference type="EMBL" id="KAG7089249.1"/>
    </source>
</evidence>
<feature type="compositionally biased region" description="Acidic residues" evidence="2">
    <location>
        <begin position="313"/>
        <end position="322"/>
    </location>
</feature>
<dbReference type="Proteomes" id="UP001049176">
    <property type="component" value="Chromosome 7"/>
</dbReference>
<dbReference type="OrthoDB" id="3122705at2759"/>
<feature type="compositionally biased region" description="Polar residues" evidence="2">
    <location>
        <begin position="337"/>
        <end position="364"/>
    </location>
</feature>
<accession>A0A9P7RT43</accession>
<reference evidence="3" key="1">
    <citation type="journal article" date="2021" name="Genome Biol. Evol.">
        <title>The assembled and annotated genome of the fairy-ring fungus Marasmius oreades.</title>
        <authorList>
            <person name="Hiltunen M."/>
            <person name="Ament-Velasquez S.L."/>
            <person name="Johannesson H."/>
        </authorList>
    </citation>
    <scope>NUCLEOTIDE SEQUENCE</scope>
    <source>
        <strain evidence="3">03SP1</strain>
    </source>
</reference>
<comment type="caution">
    <text evidence="3">The sequence shown here is derived from an EMBL/GenBank/DDBJ whole genome shotgun (WGS) entry which is preliminary data.</text>
</comment>
<keyword evidence="1" id="KW-0175">Coiled coil</keyword>
<protein>
    <submittedName>
        <fullName evidence="3">Uncharacterized protein</fullName>
    </submittedName>
</protein>
<proteinExistence type="predicted"/>
<dbReference type="GeneID" id="66080023"/>